<evidence type="ECO:0000259" key="6">
    <source>
        <dbReference type="Pfam" id="PF00892"/>
    </source>
</evidence>
<dbReference type="RefSeq" id="WP_264715546.1">
    <property type="nucleotide sequence ID" value="NZ_JAPDNT010000023.1"/>
</dbReference>
<feature type="transmembrane region" description="Helical" evidence="5">
    <location>
        <begin position="181"/>
        <end position="202"/>
    </location>
</feature>
<dbReference type="PANTHER" id="PTHR32322">
    <property type="entry name" value="INNER MEMBRANE TRANSPORTER"/>
    <property type="match status" value="1"/>
</dbReference>
<proteinExistence type="predicted"/>
<accession>A0AA42CJA7</accession>
<keyword evidence="4 5" id="KW-0472">Membrane</keyword>
<dbReference type="GO" id="GO:0016020">
    <property type="term" value="C:membrane"/>
    <property type="evidence" value="ECO:0007669"/>
    <property type="project" value="UniProtKB-SubCell"/>
</dbReference>
<evidence type="ECO:0000256" key="1">
    <source>
        <dbReference type="ARBA" id="ARBA00004141"/>
    </source>
</evidence>
<keyword evidence="3 5" id="KW-1133">Transmembrane helix</keyword>
<feature type="transmembrane region" description="Helical" evidence="5">
    <location>
        <begin position="150"/>
        <end position="169"/>
    </location>
</feature>
<feature type="transmembrane region" description="Helical" evidence="5">
    <location>
        <begin position="246"/>
        <end position="265"/>
    </location>
</feature>
<evidence type="ECO:0000313" key="7">
    <source>
        <dbReference type="EMBL" id="MCW3476717.1"/>
    </source>
</evidence>
<evidence type="ECO:0000313" key="8">
    <source>
        <dbReference type="Proteomes" id="UP001165679"/>
    </source>
</evidence>
<feature type="transmembrane region" description="Helical" evidence="5">
    <location>
        <begin position="125"/>
        <end position="144"/>
    </location>
</feature>
<keyword evidence="8" id="KW-1185">Reference proteome</keyword>
<evidence type="ECO:0000256" key="4">
    <source>
        <dbReference type="ARBA" id="ARBA00023136"/>
    </source>
</evidence>
<feature type="transmembrane region" description="Helical" evidence="5">
    <location>
        <begin position="90"/>
        <end position="113"/>
    </location>
</feature>
<dbReference type="PANTHER" id="PTHR32322:SF9">
    <property type="entry name" value="AMINO-ACID METABOLITE EFFLUX PUMP-RELATED"/>
    <property type="match status" value="1"/>
</dbReference>
<evidence type="ECO:0000256" key="2">
    <source>
        <dbReference type="ARBA" id="ARBA00022692"/>
    </source>
</evidence>
<dbReference type="Pfam" id="PF00892">
    <property type="entry name" value="EamA"/>
    <property type="match status" value="2"/>
</dbReference>
<comment type="subcellular location">
    <subcellularLocation>
        <location evidence="1">Membrane</location>
        <topology evidence="1">Multi-pass membrane protein</topology>
    </subcellularLocation>
</comment>
<comment type="caution">
    <text evidence="7">The sequence shown here is derived from an EMBL/GenBank/DDBJ whole genome shotgun (WGS) entry which is preliminary data.</text>
</comment>
<reference evidence="7" key="2">
    <citation type="submission" date="2022-10" db="EMBL/GenBank/DDBJ databases">
        <authorList>
            <person name="Trinh H.N."/>
        </authorList>
    </citation>
    <scope>NUCLEOTIDE SEQUENCE</scope>
    <source>
        <strain evidence="7">RN2-1</strain>
    </source>
</reference>
<evidence type="ECO:0000256" key="3">
    <source>
        <dbReference type="ARBA" id="ARBA00022989"/>
    </source>
</evidence>
<dbReference type="InterPro" id="IPR000620">
    <property type="entry name" value="EamA_dom"/>
</dbReference>
<feature type="transmembrane region" description="Helical" evidence="5">
    <location>
        <begin position="33"/>
        <end position="51"/>
    </location>
</feature>
<dbReference type="InterPro" id="IPR037185">
    <property type="entry name" value="EmrE-like"/>
</dbReference>
<feature type="transmembrane region" description="Helical" evidence="5">
    <location>
        <begin position="63"/>
        <end position="84"/>
    </location>
</feature>
<evidence type="ECO:0000256" key="5">
    <source>
        <dbReference type="SAM" id="Phobius"/>
    </source>
</evidence>
<dbReference type="SUPFAM" id="SSF103481">
    <property type="entry name" value="Multidrug resistance efflux transporter EmrE"/>
    <property type="match status" value="2"/>
</dbReference>
<dbReference type="EMBL" id="JAPDNT010000023">
    <property type="protein sequence ID" value="MCW3476717.1"/>
    <property type="molecule type" value="Genomic_DNA"/>
</dbReference>
<protein>
    <submittedName>
        <fullName evidence="7">DMT family transporter</fullName>
    </submittedName>
</protein>
<gene>
    <name evidence="7" type="ORF">OL599_19305</name>
</gene>
<reference evidence="7" key="1">
    <citation type="submission" date="2022-09" db="EMBL/GenBank/DDBJ databases">
        <title>Rhodovastum sp. nov. RN2-1 isolated from soil in Seongnam, South Korea.</title>
        <authorList>
            <person name="Le N.T."/>
        </authorList>
    </citation>
    <scope>NUCLEOTIDE SEQUENCE</scope>
    <source>
        <strain evidence="7">RN2-1</strain>
    </source>
</reference>
<feature type="transmembrane region" description="Helical" evidence="5">
    <location>
        <begin position="214"/>
        <end position="234"/>
    </location>
</feature>
<organism evidence="7 8">
    <name type="scientific">Limobrevibacterium gyesilva</name>
    <dbReference type="NCBI Taxonomy" id="2991712"/>
    <lineage>
        <taxon>Bacteria</taxon>
        <taxon>Pseudomonadati</taxon>
        <taxon>Pseudomonadota</taxon>
        <taxon>Alphaproteobacteria</taxon>
        <taxon>Acetobacterales</taxon>
        <taxon>Acetobacteraceae</taxon>
        <taxon>Limobrevibacterium</taxon>
    </lineage>
</organism>
<feature type="domain" description="EamA" evidence="6">
    <location>
        <begin position="8"/>
        <end position="137"/>
    </location>
</feature>
<dbReference type="Proteomes" id="UP001165679">
    <property type="component" value="Unassembled WGS sequence"/>
</dbReference>
<sequence>MTVAEWGLLLLLSLLWGGSFFFSKIAVQEVPPFSVVLARVGIAAAALGLYLRVRRLSVPRSLSAWGAFAGMGALNNLIPFSLIFWGQTAIASGLASILNATTPVFSILVAHFLTTDEKLSANKMAGIVLGIAGVIALVGADALTGSGRSLLAMLACLGAALSYGFANVFGRRFRRMGVAPAVGAFGQITATAIMMTPIALVFDTPWRLPPPSAPVWAALVGLALLSTALAYVIFFRILARAGATNISLVTLLVPVSAILLGSVVLGERLSAVQLAGMALIGLGLVTIDGRVWNAGRLAGAPPRSR</sequence>
<name>A0AA42CJA7_9PROT</name>
<dbReference type="InterPro" id="IPR050638">
    <property type="entry name" value="AA-Vitamin_Transporters"/>
</dbReference>
<feature type="transmembrane region" description="Helical" evidence="5">
    <location>
        <begin position="271"/>
        <end position="287"/>
    </location>
</feature>
<feature type="domain" description="EamA" evidence="6">
    <location>
        <begin position="151"/>
        <end position="286"/>
    </location>
</feature>
<dbReference type="AlphaFoldDB" id="A0AA42CJA7"/>
<keyword evidence="2 5" id="KW-0812">Transmembrane</keyword>